<evidence type="ECO:0000313" key="2">
    <source>
        <dbReference type="Proteomes" id="UP000504603"/>
    </source>
</evidence>
<dbReference type="InterPro" id="IPR018289">
    <property type="entry name" value="MULE_transposase_dom"/>
</dbReference>
<dbReference type="Pfam" id="PF10551">
    <property type="entry name" value="MULE"/>
    <property type="match status" value="1"/>
</dbReference>
<dbReference type="KEGG" id="mcha:111021631"/>
<sequence length="300" mass="34336">MVLSNAAMRSNCEYKVSRSTKSKFVVRCIDNTCNWKVAAHSVGKSWIFCISKYVHAHTYTIDTVNHDHKQASSWVVANLIKDRVPGTGRIYKIKHIKEDVRKEFGVTISYDKAHRARELAYAIVRGRQEDSYMHLHAYGEKIKIENPGTIFHIETKGSLNFKYLFMALGASIRGFQSITRRVIMVDGTHLKGKFRGVLLIGVAMKGNNQIYPLAFAIVDNKSDALWKWFMKNLKDMIGNPPEPVFISDRHISIVNATSEIFPDAFHAIYTYHLGNNIKARFKNAAFYKLYQDAAYAYRKS</sequence>
<dbReference type="RefSeq" id="XP_022154346.1">
    <property type="nucleotide sequence ID" value="XM_022298654.1"/>
</dbReference>
<feature type="domain" description="MULE transposase" evidence="1">
    <location>
        <begin position="182"/>
        <end position="275"/>
    </location>
</feature>
<dbReference type="Proteomes" id="UP000504603">
    <property type="component" value="Unplaced"/>
</dbReference>
<gene>
    <name evidence="3" type="primary">LOC111021631</name>
</gene>
<protein>
    <submittedName>
        <fullName evidence="3">Uncharacterized protein LOC111021631</fullName>
    </submittedName>
</protein>
<dbReference type="PANTHER" id="PTHR31973">
    <property type="entry name" value="POLYPROTEIN, PUTATIVE-RELATED"/>
    <property type="match status" value="1"/>
</dbReference>
<organism evidence="2 3">
    <name type="scientific">Momordica charantia</name>
    <name type="common">Bitter gourd</name>
    <name type="synonym">Balsam pear</name>
    <dbReference type="NCBI Taxonomy" id="3673"/>
    <lineage>
        <taxon>Eukaryota</taxon>
        <taxon>Viridiplantae</taxon>
        <taxon>Streptophyta</taxon>
        <taxon>Embryophyta</taxon>
        <taxon>Tracheophyta</taxon>
        <taxon>Spermatophyta</taxon>
        <taxon>Magnoliopsida</taxon>
        <taxon>eudicotyledons</taxon>
        <taxon>Gunneridae</taxon>
        <taxon>Pentapetalae</taxon>
        <taxon>rosids</taxon>
        <taxon>fabids</taxon>
        <taxon>Cucurbitales</taxon>
        <taxon>Cucurbitaceae</taxon>
        <taxon>Momordiceae</taxon>
        <taxon>Momordica</taxon>
    </lineage>
</organism>
<keyword evidence="2" id="KW-1185">Reference proteome</keyword>
<proteinExistence type="predicted"/>
<dbReference type="PANTHER" id="PTHR31973:SF187">
    <property type="entry name" value="MUTATOR TRANSPOSASE MUDRA PROTEIN"/>
    <property type="match status" value="1"/>
</dbReference>
<evidence type="ECO:0000259" key="1">
    <source>
        <dbReference type="Pfam" id="PF10551"/>
    </source>
</evidence>
<dbReference type="OrthoDB" id="683469at2759"/>
<dbReference type="AlphaFoldDB" id="A0A6J1DNF8"/>
<dbReference type="GeneID" id="111021631"/>
<name>A0A6J1DNF8_MOMCH</name>
<evidence type="ECO:0000313" key="3">
    <source>
        <dbReference type="RefSeq" id="XP_022154346.1"/>
    </source>
</evidence>
<reference evidence="3" key="1">
    <citation type="submission" date="2025-08" db="UniProtKB">
        <authorList>
            <consortium name="RefSeq"/>
        </authorList>
    </citation>
    <scope>IDENTIFICATION</scope>
    <source>
        <strain evidence="3">OHB3-1</strain>
    </source>
</reference>
<accession>A0A6J1DNF8</accession>